<evidence type="ECO:0000256" key="1">
    <source>
        <dbReference type="SAM" id="MobiDB-lite"/>
    </source>
</evidence>
<evidence type="ECO:0000313" key="2">
    <source>
        <dbReference type="EMBL" id="SKA41817.1"/>
    </source>
</evidence>
<sequence length="119" mass="13145">MAGRGALSANTHGDQDPQTSNWLVTTTASIQEHGAPYLGQFACWHIKHGIRSYFFDFIPGRTLTQQTIKRPSLPLGLCRLECVRPPALLHLVQCKRLAMRLKPEEGEGETDSEGTGAEE</sequence>
<dbReference type="STRING" id="225324.SAMN02745126_06535"/>
<accession>A0A1T4TN40</accession>
<feature type="region of interest" description="Disordered" evidence="1">
    <location>
        <begin position="1"/>
        <end position="20"/>
    </location>
</feature>
<gene>
    <name evidence="2" type="ORF">SAMN02745126_06535</name>
</gene>
<evidence type="ECO:0000313" key="3">
    <source>
        <dbReference type="Proteomes" id="UP000190092"/>
    </source>
</evidence>
<dbReference type="EMBL" id="FUWJ01000023">
    <property type="protein sequence ID" value="SKA41817.1"/>
    <property type="molecule type" value="Genomic_DNA"/>
</dbReference>
<organism evidence="2 3">
    <name type="scientific">Enhydrobacter aerosaccus</name>
    <dbReference type="NCBI Taxonomy" id="225324"/>
    <lineage>
        <taxon>Bacteria</taxon>
        <taxon>Pseudomonadati</taxon>
        <taxon>Pseudomonadota</taxon>
        <taxon>Alphaproteobacteria</taxon>
        <taxon>Hyphomicrobiales</taxon>
        <taxon>Enhydrobacter</taxon>
    </lineage>
</organism>
<feature type="compositionally biased region" description="Polar residues" evidence="1">
    <location>
        <begin position="8"/>
        <end position="20"/>
    </location>
</feature>
<dbReference type="AlphaFoldDB" id="A0A1T4TN40"/>
<dbReference type="Proteomes" id="UP000190092">
    <property type="component" value="Unassembled WGS sequence"/>
</dbReference>
<protein>
    <submittedName>
        <fullName evidence="2">Uncharacterized protein</fullName>
    </submittedName>
</protein>
<name>A0A1T4TN40_9HYPH</name>
<keyword evidence="3" id="KW-1185">Reference proteome</keyword>
<reference evidence="3" key="1">
    <citation type="submission" date="2017-02" db="EMBL/GenBank/DDBJ databases">
        <authorList>
            <person name="Varghese N."/>
            <person name="Submissions S."/>
        </authorList>
    </citation>
    <scope>NUCLEOTIDE SEQUENCE [LARGE SCALE GENOMIC DNA]</scope>
    <source>
        <strain evidence="3">ATCC 27094</strain>
    </source>
</reference>
<proteinExistence type="predicted"/>